<dbReference type="Pfam" id="PF20178">
    <property type="entry name" value="ToxA_N"/>
    <property type="match status" value="1"/>
</dbReference>
<organism evidence="3 4">
    <name type="scientific">Pseudomonas fluorescens</name>
    <dbReference type="NCBI Taxonomy" id="294"/>
    <lineage>
        <taxon>Bacteria</taxon>
        <taxon>Pseudomonadati</taxon>
        <taxon>Pseudomonadota</taxon>
        <taxon>Gammaproteobacteria</taxon>
        <taxon>Pseudomonadales</taxon>
        <taxon>Pseudomonadaceae</taxon>
        <taxon>Pseudomonas</taxon>
    </lineage>
</organism>
<dbReference type="Proteomes" id="UP000285378">
    <property type="component" value="Unassembled WGS sequence"/>
</dbReference>
<dbReference type="EMBL" id="MOBX01000003">
    <property type="protein sequence ID" value="RON85395.1"/>
    <property type="molecule type" value="Genomic_DNA"/>
</dbReference>
<evidence type="ECO:0000256" key="1">
    <source>
        <dbReference type="SAM" id="MobiDB-lite"/>
    </source>
</evidence>
<comment type="caution">
    <text evidence="3">The sequence shown here is derived from an EMBL/GenBank/DDBJ whole genome shotgun (WGS) entry which is preliminary data.</text>
</comment>
<dbReference type="InterPro" id="IPR046673">
    <property type="entry name" value="ToxA_N"/>
</dbReference>
<feature type="domain" description="Dermonecrotic toxin N-terminal" evidence="2">
    <location>
        <begin position="380"/>
        <end position="614"/>
    </location>
</feature>
<reference evidence="3 4" key="1">
    <citation type="submission" date="2016-10" db="EMBL/GenBank/DDBJ databases">
        <title>Comparative genome analysis of multiple Pseudomonas spp. focuses on biocontrol and plant growth promoting traits.</title>
        <authorList>
            <person name="Tao X.-Y."/>
            <person name="Taylor C.G."/>
        </authorList>
    </citation>
    <scope>NUCLEOTIDE SEQUENCE [LARGE SCALE GENOMIC DNA]</scope>
    <source>
        <strain evidence="3 4">28B5</strain>
    </source>
</reference>
<evidence type="ECO:0000259" key="2">
    <source>
        <dbReference type="Pfam" id="PF20178"/>
    </source>
</evidence>
<name>A0A423MLB1_PSEFL</name>
<evidence type="ECO:0000313" key="3">
    <source>
        <dbReference type="EMBL" id="RON85395.1"/>
    </source>
</evidence>
<protein>
    <recommendedName>
        <fullName evidence="2">Dermonecrotic toxin N-terminal domain-containing protein</fullName>
    </recommendedName>
</protein>
<evidence type="ECO:0000313" key="4">
    <source>
        <dbReference type="Proteomes" id="UP000285378"/>
    </source>
</evidence>
<dbReference type="RefSeq" id="WP_123449010.1">
    <property type="nucleotide sequence ID" value="NZ_MOBX01000003.1"/>
</dbReference>
<accession>A0A423MLB1</accession>
<sequence>MSISATAVIADSSAIVARAVSAQFDHRPTLRAQTAHLLKEGLLEKYPGLDFDPYRTRLARPLPEGAWSLSLLLDEVLTYLATGIKLDLSDQYGRHCFLTNKVPKQMSVGKTTTRLPDMQVIADVILDLPAILYIGLQEAVTTYWNEDIGAGVSRWQWLGDLLASALQTAAVRRRGLNALQAEVLMELAELPDRRARLQKPGPRAVIQACTLQTTLSKGTVCATVQTPDLLISCADTHLLCSVNGNVEVYSSLDEFALAWAERFQQHFTTDAISWKRFEPDGNIFDIQAALLLNQQLENIAALTLPTNQPLSELQQRIDALTNVAGLFRNTQPSPTNLQPIKASLPHWLQTADGTDRMAYRQHVLALASLRQQTRGRAFNDGIDDLHTFARKALHKQMLEDHPQAPGYNADDLELTFHVPVGDLGSGYIDKVTMSLTELAIHNLAGKPKGRMTIRHTGNQLIQDWTTAAYLLDLVRRIDVGKHYPALLENRLLRDSTESRERERLFSRELAIQLPLQALEHSIRAEHGFNRLGYRYVNALMQNTAARRIVEGLAIVIRPLAFQRKAHADWDGVTNMFVIEPKDLNAEGPCILYRPMYAPALQQFSSRRELLKAIAVAGPLQNSVLMWLSDRARPIYANNGFNEPHIIHFHPGDDFTPFEKPAPAILVGDAAAADWLKAVEENRVLASLFTSNARALIQTADQQSVSNAESRWALICEGGWLIFNILLLPLDGPAMVVGWMVQITHSLINDLPALDSADAAVRNQAWTDLLLNIGLVLLHVAKQSAVSLPDSAEGLVPAVLEPLRHPSDAYPTALEPVIREQSPALPAEPPGDGKTTVDFTLSTARESASTRLLTTLTQAHVPWPAHLPAPVATGAFKGLYQIDNQWHASVGGLLVRVRTVPGFGEVYLAHPDHPGIRLKSNGRGQWMVERGVKLLGGGPKSRIKAQRDQAKRRIEVLDQNYATFVGQQEEVQRGVDIAERLMIQQRDLATATEQVRARFRQIFDSKLSQQTDQYLTQIAELKEVAVLKKTDPIYTAIASLLENSINNVRKRIIMADLDRQAMLRRYAEFNQGTRQVAATLLAGGEATRDRYLDFLRETSSINENMIKLYEEADGRLLELKNVPRLGPDAWERLTVGRAGHELTALRLKAFQLQILRPISVKAWAVQTVLGLDDAIDPVVLLSRSHADLQGVEVYESADRIAVFDNLVDRYGKAQDALESIGIFHGEELQAAHFNRIREIIGEFRLDAEQRLADELQRLPENAQVSGPSTGGERSPARPSPKASRKKVIKTRTKGTLIGDLRPRVADQGADIVDIKNPMDEGTLLSFHEQAPDVWEEITVEAEYEQPAARPRARPYAQLKGDARKALGKVDQQVQKIEGYAQRASSPMEIEEQMQREAEKLTAFADTLQRHDDAPVNREQDMALINQLRTKAEALLNKASELRTRMTLNKPPTSEGVAFLLEKRAIYARMVDGPVQLTTGRKDFMQEYVLLDERDQPVWYAHFHYATDSAAKADYTRAHLKTRDQQYETYESAMLKATNPQQKIDIHRGAISQTLAATVFLPLEPR</sequence>
<dbReference type="OrthoDB" id="7003488at2"/>
<proteinExistence type="predicted"/>
<feature type="region of interest" description="Disordered" evidence="1">
    <location>
        <begin position="1256"/>
        <end position="1288"/>
    </location>
</feature>
<gene>
    <name evidence="3" type="ORF">BK670_05705</name>
</gene>